<dbReference type="AlphaFoldDB" id="A0A975IHE5"/>
<dbReference type="NCBIfam" id="TIGR03902">
    <property type="entry name" value="rhom_GG_sort"/>
    <property type="match status" value="1"/>
</dbReference>
<accession>A0A975IHE5</accession>
<evidence type="ECO:0000256" key="1">
    <source>
        <dbReference type="ARBA" id="ARBA00004141"/>
    </source>
</evidence>
<dbReference type="Proteomes" id="UP000672009">
    <property type="component" value="Chromosome"/>
</dbReference>
<keyword evidence="8" id="KW-1185">Reference proteome</keyword>
<feature type="transmembrane region" description="Helical" evidence="5">
    <location>
        <begin position="110"/>
        <end position="127"/>
    </location>
</feature>
<dbReference type="InterPro" id="IPR023826">
    <property type="entry name" value="Rhom-like_SP_proteobac"/>
</dbReference>
<feature type="transmembrane region" description="Helical" evidence="5">
    <location>
        <begin position="51"/>
        <end position="74"/>
    </location>
</feature>
<keyword evidence="3 5" id="KW-1133">Transmembrane helix</keyword>
<dbReference type="EMBL" id="CP072793">
    <property type="protein sequence ID" value="QTR53553.1"/>
    <property type="molecule type" value="Genomic_DNA"/>
</dbReference>
<dbReference type="Pfam" id="PF01694">
    <property type="entry name" value="Rhomboid"/>
    <property type="match status" value="1"/>
</dbReference>
<proteinExistence type="predicted"/>
<dbReference type="InterPro" id="IPR035952">
    <property type="entry name" value="Rhomboid-like_sf"/>
</dbReference>
<dbReference type="GO" id="GO:0004252">
    <property type="term" value="F:serine-type endopeptidase activity"/>
    <property type="evidence" value="ECO:0007669"/>
    <property type="project" value="InterPro"/>
</dbReference>
<feature type="domain" description="Peptidase S54 rhomboid" evidence="6">
    <location>
        <begin position="45"/>
        <end position="187"/>
    </location>
</feature>
<name>A0A975IHE5_9GAMM</name>
<comment type="subcellular location">
    <subcellularLocation>
        <location evidence="1">Membrane</location>
        <topology evidence="1">Multi-pass membrane protein</topology>
    </subcellularLocation>
</comment>
<feature type="transmembrane region" description="Helical" evidence="5">
    <location>
        <begin position="134"/>
        <end position="151"/>
    </location>
</feature>
<keyword evidence="4 5" id="KW-0472">Membrane</keyword>
<dbReference type="SUPFAM" id="SSF144091">
    <property type="entry name" value="Rhomboid-like"/>
    <property type="match status" value="1"/>
</dbReference>
<evidence type="ECO:0000313" key="8">
    <source>
        <dbReference type="Proteomes" id="UP000672009"/>
    </source>
</evidence>
<dbReference type="RefSeq" id="WP_210219069.1">
    <property type="nucleotide sequence ID" value="NZ_CP072793.1"/>
</dbReference>
<organism evidence="7 8">
    <name type="scientific">Thiothrix unzii</name>
    <dbReference type="NCBI Taxonomy" id="111769"/>
    <lineage>
        <taxon>Bacteria</taxon>
        <taxon>Pseudomonadati</taxon>
        <taxon>Pseudomonadota</taxon>
        <taxon>Gammaproteobacteria</taxon>
        <taxon>Thiotrichales</taxon>
        <taxon>Thiotrichaceae</taxon>
        <taxon>Thiothrix</taxon>
    </lineage>
</organism>
<dbReference type="EC" id="3.4.21.-" evidence="7"/>
<dbReference type="Gene3D" id="1.20.1540.10">
    <property type="entry name" value="Rhomboid-like"/>
    <property type="match status" value="1"/>
</dbReference>
<evidence type="ECO:0000256" key="2">
    <source>
        <dbReference type="ARBA" id="ARBA00022692"/>
    </source>
</evidence>
<dbReference type="KEGG" id="tun:J9260_00215"/>
<evidence type="ECO:0000256" key="4">
    <source>
        <dbReference type="ARBA" id="ARBA00023136"/>
    </source>
</evidence>
<reference evidence="7" key="1">
    <citation type="submission" date="2021-04" db="EMBL/GenBank/DDBJ databases">
        <title>Genomics, taxonomy and metabolism of representatives of sulfur bacteria of the genus Thiothrix: Thiothrix fructosivorans QT, Thiothrix unzii A1T and three new species, Thiothrix subterranea sp. nov., Thiothrix litoralis sp. nov. and 'Candidatus Thiothrix anitrata' sp. nov.</title>
        <authorList>
            <person name="Ravin N.V."/>
            <person name="Smolyakov D."/>
            <person name="Rudenko T.S."/>
            <person name="Mardanov A.V."/>
            <person name="Beletsky A.V."/>
            <person name="Markov N.D."/>
            <person name="Fomenkov A.I."/>
            <person name="Roberts R.J."/>
            <person name="Karnachuk O.V."/>
            <person name="Novikov A."/>
            <person name="Grabovich M.Y."/>
        </authorList>
    </citation>
    <scope>NUCLEOTIDE SEQUENCE</scope>
    <source>
        <strain evidence="7">A1</strain>
    </source>
</reference>
<protein>
    <submittedName>
        <fullName evidence="7">Rhombosortase</fullName>
        <ecNumber evidence="7">3.4.21.-</ecNumber>
    </submittedName>
</protein>
<evidence type="ECO:0000256" key="3">
    <source>
        <dbReference type="ARBA" id="ARBA00022989"/>
    </source>
</evidence>
<sequence length="193" mass="21629">MHTRKHQSHAMLQRYYFPLLFSVCLLMLQPWQESLLFQRNLIDAGQVWRLWTGNLIHTNGWHLGLNLGGFWLLIGLQQIAATPRTLLSQILFIGTGVGLGLWFFSPQVAWYAGFSGILYGLFMLSGVRCLQQRDWLLAAVLIIGIGGKTVWDWLHNGAGVTAQWIDAPVIYAAHFYGMGSGLVLALLPAPRTP</sequence>
<gene>
    <name evidence="7" type="primary">rrtA</name>
    <name evidence="7" type="ORF">J9260_00215</name>
</gene>
<feature type="transmembrane region" description="Helical" evidence="5">
    <location>
        <begin position="12"/>
        <end position="31"/>
    </location>
</feature>
<evidence type="ECO:0000256" key="5">
    <source>
        <dbReference type="SAM" id="Phobius"/>
    </source>
</evidence>
<evidence type="ECO:0000259" key="6">
    <source>
        <dbReference type="Pfam" id="PF01694"/>
    </source>
</evidence>
<dbReference type="InterPro" id="IPR022764">
    <property type="entry name" value="Peptidase_S54_rhomboid_dom"/>
</dbReference>
<feature type="transmembrane region" description="Helical" evidence="5">
    <location>
        <begin position="86"/>
        <end position="104"/>
    </location>
</feature>
<feature type="transmembrane region" description="Helical" evidence="5">
    <location>
        <begin position="171"/>
        <end position="189"/>
    </location>
</feature>
<dbReference type="GO" id="GO:0016020">
    <property type="term" value="C:membrane"/>
    <property type="evidence" value="ECO:0007669"/>
    <property type="project" value="UniProtKB-SubCell"/>
</dbReference>
<keyword evidence="7" id="KW-0378">Hydrolase</keyword>
<keyword evidence="2 5" id="KW-0812">Transmembrane</keyword>
<evidence type="ECO:0000313" key="7">
    <source>
        <dbReference type="EMBL" id="QTR53553.1"/>
    </source>
</evidence>